<keyword evidence="5" id="KW-0479">Metal-binding</keyword>
<name>A0A9P5N985_GYMJU</name>
<dbReference type="PANTHER" id="PTHR10587">
    <property type="entry name" value="GLYCOSYL TRANSFERASE-RELATED"/>
    <property type="match status" value="1"/>
</dbReference>
<gene>
    <name evidence="19" type="ORF">CPB84DRAFT_1803945</name>
</gene>
<evidence type="ECO:0000256" key="12">
    <source>
        <dbReference type="ARBA" id="ARBA00023316"/>
    </source>
</evidence>
<dbReference type="GO" id="GO:0005886">
    <property type="term" value="C:plasma membrane"/>
    <property type="evidence" value="ECO:0007669"/>
    <property type="project" value="UniProtKB-SubCell"/>
</dbReference>
<feature type="domain" description="NodB homology" evidence="18">
    <location>
        <begin position="124"/>
        <end position="218"/>
    </location>
</feature>
<evidence type="ECO:0000256" key="4">
    <source>
        <dbReference type="ARBA" id="ARBA00022622"/>
    </source>
</evidence>
<dbReference type="InterPro" id="IPR002509">
    <property type="entry name" value="NODB_dom"/>
</dbReference>
<evidence type="ECO:0000256" key="17">
    <source>
        <dbReference type="SAM" id="Phobius"/>
    </source>
</evidence>
<evidence type="ECO:0000256" key="16">
    <source>
        <dbReference type="SAM" id="MobiDB-lite"/>
    </source>
</evidence>
<dbReference type="Proteomes" id="UP000724874">
    <property type="component" value="Unassembled WGS sequence"/>
</dbReference>
<keyword evidence="8 17" id="KW-0472">Membrane</keyword>
<evidence type="ECO:0000256" key="10">
    <source>
        <dbReference type="ARBA" id="ARBA00023285"/>
    </source>
</evidence>
<dbReference type="InterPro" id="IPR011330">
    <property type="entry name" value="Glyco_hydro/deAcase_b/a-brl"/>
</dbReference>
<dbReference type="OrthoDB" id="407355at2759"/>
<dbReference type="GO" id="GO:0006032">
    <property type="term" value="P:chitin catabolic process"/>
    <property type="evidence" value="ECO:0007669"/>
    <property type="project" value="UniProtKB-KW"/>
</dbReference>
<evidence type="ECO:0000256" key="11">
    <source>
        <dbReference type="ARBA" id="ARBA00023288"/>
    </source>
</evidence>
<dbReference type="PROSITE" id="PS51677">
    <property type="entry name" value="NODB"/>
    <property type="match status" value="1"/>
</dbReference>
<keyword evidence="13" id="KW-0624">Polysaccharide degradation</keyword>
<dbReference type="GO" id="GO:0009272">
    <property type="term" value="P:fungal-type cell wall biogenesis"/>
    <property type="evidence" value="ECO:0007669"/>
    <property type="project" value="UniProtKB-ARBA"/>
</dbReference>
<evidence type="ECO:0000256" key="5">
    <source>
        <dbReference type="ARBA" id="ARBA00022723"/>
    </source>
</evidence>
<dbReference type="PANTHER" id="PTHR10587:SF133">
    <property type="entry name" value="CHITIN DEACETYLASE 1-RELATED"/>
    <property type="match status" value="1"/>
</dbReference>
<evidence type="ECO:0000256" key="8">
    <source>
        <dbReference type="ARBA" id="ARBA00023136"/>
    </source>
</evidence>
<sequence length="371" mass="39772">MGMLDTHIPPLSGITMGMATRPPPPFTATHTPGATPPLSGVPVLPTALALTGWPPVDKIPEPNSPEVQAWMKELEGITIPDILPTKDSSCAADPEAAAEAEKRGWWTCGGYTRTTDIAACPDKLHWGVSFDDGPSPYSINLIAKLKEKNIRATFFVVGSRVIQRPGILIEEYMNGHEISVHTWSHTVRMDLRFCRFSIEQDDRVRAISLAMGMVPILWTSNADGGKFDSNDWRVASGELTGPQVFTIFEDLMRNGTSFNTGFITLQHDLFEITVDLAVGYTLDAALSHDPKFVLQPVGECMGMPAGAIYNETKKDTAAASVTASVPEVTQAGKAEDVDATKPPGTSAALAVVAPVWGFLSIVGLAMVGVLG</sequence>
<keyword evidence="3" id="KW-1003">Cell membrane</keyword>
<keyword evidence="6" id="KW-0378">Hydrolase</keyword>
<evidence type="ECO:0000256" key="6">
    <source>
        <dbReference type="ARBA" id="ARBA00022801"/>
    </source>
</evidence>
<organism evidence="19 20">
    <name type="scientific">Gymnopilus junonius</name>
    <name type="common">Spectacular rustgill mushroom</name>
    <name type="synonym">Gymnopilus spectabilis subsp. junonius</name>
    <dbReference type="NCBI Taxonomy" id="109634"/>
    <lineage>
        <taxon>Eukaryota</taxon>
        <taxon>Fungi</taxon>
        <taxon>Dikarya</taxon>
        <taxon>Basidiomycota</taxon>
        <taxon>Agaricomycotina</taxon>
        <taxon>Agaricomycetes</taxon>
        <taxon>Agaricomycetidae</taxon>
        <taxon>Agaricales</taxon>
        <taxon>Agaricineae</taxon>
        <taxon>Hymenogastraceae</taxon>
        <taxon>Gymnopilus</taxon>
    </lineage>
</organism>
<evidence type="ECO:0000256" key="1">
    <source>
        <dbReference type="ARBA" id="ARBA00001941"/>
    </source>
</evidence>
<evidence type="ECO:0000256" key="2">
    <source>
        <dbReference type="ARBA" id="ARBA00004609"/>
    </source>
</evidence>
<comment type="subcellular location">
    <subcellularLocation>
        <location evidence="2">Cell membrane</location>
        <topology evidence="2">Lipid-anchor</topology>
        <topology evidence="2">GPI-anchor</topology>
    </subcellularLocation>
</comment>
<dbReference type="GO" id="GO:0046872">
    <property type="term" value="F:metal ion binding"/>
    <property type="evidence" value="ECO:0007669"/>
    <property type="project" value="UniProtKB-KW"/>
</dbReference>
<dbReference type="AlphaFoldDB" id="A0A9P5N985"/>
<keyword evidence="4" id="KW-0325">Glycoprotein</keyword>
<dbReference type="InterPro" id="IPR050248">
    <property type="entry name" value="Polysacc_deacetylase_ArnD"/>
</dbReference>
<keyword evidence="4" id="KW-0336">GPI-anchor</keyword>
<dbReference type="Pfam" id="PF01522">
    <property type="entry name" value="Polysacc_deac_1"/>
    <property type="match status" value="1"/>
</dbReference>
<comment type="caution">
    <text evidence="19">The sequence shown here is derived from an EMBL/GenBank/DDBJ whole genome shotgun (WGS) entry which is preliminary data.</text>
</comment>
<keyword evidence="17" id="KW-0812">Transmembrane</keyword>
<evidence type="ECO:0000256" key="14">
    <source>
        <dbReference type="ARBA" id="ARBA00024056"/>
    </source>
</evidence>
<dbReference type="GO" id="GO:0071555">
    <property type="term" value="P:cell wall organization"/>
    <property type="evidence" value="ECO:0007669"/>
    <property type="project" value="UniProtKB-KW"/>
</dbReference>
<keyword evidence="20" id="KW-1185">Reference proteome</keyword>
<evidence type="ECO:0000256" key="13">
    <source>
        <dbReference type="ARBA" id="ARBA00023326"/>
    </source>
</evidence>
<evidence type="ECO:0000256" key="7">
    <source>
        <dbReference type="ARBA" id="ARBA00023024"/>
    </source>
</evidence>
<reference evidence="19" key="1">
    <citation type="submission" date="2020-11" db="EMBL/GenBank/DDBJ databases">
        <authorList>
            <consortium name="DOE Joint Genome Institute"/>
            <person name="Ahrendt S."/>
            <person name="Riley R."/>
            <person name="Andreopoulos W."/>
            <person name="LaButti K."/>
            <person name="Pangilinan J."/>
            <person name="Ruiz-duenas F.J."/>
            <person name="Barrasa J.M."/>
            <person name="Sanchez-Garcia M."/>
            <person name="Camarero S."/>
            <person name="Miyauchi S."/>
            <person name="Serrano A."/>
            <person name="Linde D."/>
            <person name="Babiker R."/>
            <person name="Drula E."/>
            <person name="Ayuso-Fernandez I."/>
            <person name="Pacheco R."/>
            <person name="Padilla G."/>
            <person name="Ferreira P."/>
            <person name="Barriuso J."/>
            <person name="Kellner H."/>
            <person name="Castanera R."/>
            <person name="Alfaro M."/>
            <person name="Ramirez L."/>
            <person name="Pisabarro A.G."/>
            <person name="Kuo A."/>
            <person name="Tritt A."/>
            <person name="Lipzen A."/>
            <person name="He G."/>
            <person name="Yan M."/>
            <person name="Ng V."/>
            <person name="Cullen D."/>
            <person name="Martin F."/>
            <person name="Rosso M.-N."/>
            <person name="Henrissat B."/>
            <person name="Hibbett D."/>
            <person name="Martinez A.T."/>
            <person name="Grigoriev I.V."/>
        </authorList>
    </citation>
    <scope>NUCLEOTIDE SEQUENCE</scope>
    <source>
        <strain evidence="19">AH 44721</strain>
    </source>
</reference>
<comment type="cofactor">
    <cofactor evidence="1">
        <name>Co(2+)</name>
        <dbReference type="ChEBI" id="CHEBI:48828"/>
    </cofactor>
</comment>
<evidence type="ECO:0000256" key="15">
    <source>
        <dbReference type="ARBA" id="ARBA00048494"/>
    </source>
</evidence>
<evidence type="ECO:0000259" key="18">
    <source>
        <dbReference type="PROSITE" id="PS51677"/>
    </source>
</evidence>
<dbReference type="EMBL" id="JADNYJ010000424">
    <property type="protein sequence ID" value="KAF8869566.1"/>
    <property type="molecule type" value="Genomic_DNA"/>
</dbReference>
<keyword evidence="17" id="KW-1133">Transmembrane helix</keyword>
<comment type="catalytic activity">
    <reaction evidence="15">
        <text>[(1-&gt;4)-N-acetyl-beta-D-glucosaminyl](n) + n H2O = chitosan + n acetate</text>
        <dbReference type="Rhea" id="RHEA:10464"/>
        <dbReference type="Rhea" id="RHEA-COMP:9593"/>
        <dbReference type="Rhea" id="RHEA-COMP:9597"/>
        <dbReference type="ChEBI" id="CHEBI:15377"/>
        <dbReference type="ChEBI" id="CHEBI:17029"/>
        <dbReference type="ChEBI" id="CHEBI:30089"/>
        <dbReference type="ChEBI" id="CHEBI:57704"/>
        <dbReference type="EC" id="3.5.1.41"/>
    </reaction>
    <physiologicalReaction direction="left-to-right" evidence="15">
        <dbReference type="Rhea" id="RHEA:10465"/>
    </physiologicalReaction>
</comment>
<accession>A0A9P5N985</accession>
<keyword evidence="10" id="KW-0170">Cobalt</keyword>
<evidence type="ECO:0000256" key="3">
    <source>
        <dbReference type="ARBA" id="ARBA00022475"/>
    </source>
</evidence>
<feature type="region of interest" description="Disordered" evidence="16">
    <location>
        <begin position="1"/>
        <end position="35"/>
    </location>
</feature>
<proteinExistence type="predicted"/>
<keyword evidence="9" id="KW-0119">Carbohydrate metabolism</keyword>
<dbReference type="SUPFAM" id="SSF88713">
    <property type="entry name" value="Glycoside hydrolase/deacetylase"/>
    <property type="match status" value="1"/>
</dbReference>
<evidence type="ECO:0000313" key="20">
    <source>
        <dbReference type="Proteomes" id="UP000724874"/>
    </source>
</evidence>
<evidence type="ECO:0000313" key="19">
    <source>
        <dbReference type="EMBL" id="KAF8869566.1"/>
    </source>
</evidence>
<keyword evidence="12" id="KW-0961">Cell wall biogenesis/degradation</keyword>
<protein>
    <recommendedName>
        <fullName evidence="14">chitin deacetylase</fullName>
        <ecNumber evidence="14">3.5.1.41</ecNumber>
    </recommendedName>
</protein>
<keyword evidence="7" id="KW-0146">Chitin degradation</keyword>
<keyword evidence="11" id="KW-0449">Lipoprotein</keyword>
<dbReference type="Gene3D" id="3.20.20.370">
    <property type="entry name" value="Glycoside hydrolase/deacetylase"/>
    <property type="match status" value="2"/>
</dbReference>
<dbReference type="GO" id="GO:0098552">
    <property type="term" value="C:side of membrane"/>
    <property type="evidence" value="ECO:0007669"/>
    <property type="project" value="UniProtKB-KW"/>
</dbReference>
<feature type="transmembrane region" description="Helical" evidence="17">
    <location>
        <begin position="347"/>
        <end position="370"/>
    </location>
</feature>
<dbReference type="EC" id="3.5.1.41" evidence="14"/>
<evidence type="ECO:0000256" key="9">
    <source>
        <dbReference type="ARBA" id="ARBA00023277"/>
    </source>
</evidence>
<dbReference type="GO" id="GO:0004099">
    <property type="term" value="F:chitin deacetylase activity"/>
    <property type="evidence" value="ECO:0007669"/>
    <property type="project" value="UniProtKB-EC"/>
</dbReference>
<dbReference type="GO" id="GO:0000272">
    <property type="term" value="P:polysaccharide catabolic process"/>
    <property type="evidence" value="ECO:0007669"/>
    <property type="project" value="UniProtKB-KW"/>
</dbReference>